<reference evidence="2" key="1">
    <citation type="submission" date="2023-03" db="EMBL/GenBank/DDBJ databases">
        <authorList>
            <person name="Steffen K."/>
            <person name="Cardenas P."/>
        </authorList>
    </citation>
    <scope>NUCLEOTIDE SEQUENCE</scope>
</reference>
<dbReference type="Proteomes" id="UP001174909">
    <property type="component" value="Unassembled WGS sequence"/>
</dbReference>
<dbReference type="InterPro" id="IPR018951">
    <property type="entry name" value="Fumarase_C_C"/>
</dbReference>
<dbReference type="InterPro" id="IPR008948">
    <property type="entry name" value="L-Aspartase-like"/>
</dbReference>
<evidence type="ECO:0000313" key="2">
    <source>
        <dbReference type="EMBL" id="CAI7994549.1"/>
    </source>
</evidence>
<dbReference type="GO" id="GO:0005739">
    <property type="term" value="C:mitochondrion"/>
    <property type="evidence" value="ECO:0007669"/>
    <property type="project" value="TreeGrafter"/>
</dbReference>
<gene>
    <name evidence="2" type="ORF">GBAR_LOCUS1486</name>
</gene>
<dbReference type="AlphaFoldDB" id="A0AA35QXC3"/>
<accession>A0AA35QXC3</accession>
<dbReference type="Gene3D" id="1.20.200.10">
    <property type="entry name" value="Fumarase/aspartase (Central domain)"/>
    <property type="match status" value="1"/>
</dbReference>
<dbReference type="GO" id="GO:0006099">
    <property type="term" value="P:tricarboxylic acid cycle"/>
    <property type="evidence" value="ECO:0007669"/>
    <property type="project" value="InterPro"/>
</dbReference>
<dbReference type="PANTHER" id="PTHR11444">
    <property type="entry name" value="ASPARTATEAMMONIA/ARGININOSUCCINATE/ADENYLOSUCCINATE LYASE"/>
    <property type="match status" value="1"/>
</dbReference>
<organism evidence="2 3">
    <name type="scientific">Geodia barretti</name>
    <name type="common">Barrett's horny sponge</name>
    <dbReference type="NCBI Taxonomy" id="519541"/>
    <lineage>
        <taxon>Eukaryota</taxon>
        <taxon>Metazoa</taxon>
        <taxon>Porifera</taxon>
        <taxon>Demospongiae</taxon>
        <taxon>Heteroscleromorpha</taxon>
        <taxon>Tetractinellida</taxon>
        <taxon>Astrophorina</taxon>
        <taxon>Geodiidae</taxon>
        <taxon>Geodia</taxon>
    </lineage>
</organism>
<feature type="domain" description="Fumarase C C-terminal" evidence="1">
    <location>
        <begin position="44"/>
        <end position="97"/>
    </location>
</feature>
<evidence type="ECO:0000259" key="1">
    <source>
        <dbReference type="Pfam" id="PF10415"/>
    </source>
</evidence>
<comment type="caution">
    <text evidence="2">The sequence shown here is derived from an EMBL/GenBank/DDBJ whole genome shotgun (WGS) entry which is preliminary data.</text>
</comment>
<dbReference type="GO" id="GO:0006106">
    <property type="term" value="P:fumarate metabolic process"/>
    <property type="evidence" value="ECO:0007669"/>
    <property type="project" value="InterPro"/>
</dbReference>
<dbReference type="FunFam" id="1.10.40.30:FF:000002">
    <property type="entry name" value="Fumarate hydratase class II"/>
    <property type="match status" value="1"/>
</dbReference>
<dbReference type="InterPro" id="IPR005677">
    <property type="entry name" value="Fum_hydII"/>
</dbReference>
<dbReference type="EMBL" id="CASHTH010000217">
    <property type="protein sequence ID" value="CAI7994549.1"/>
    <property type="molecule type" value="Genomic_DNA"/>
</dbReference>
<dbReference type="GO" id="GO:0006108">
    <property type="term" value="P:malate metabolic process"/>
    <property type="evidence" value="ECO:0007669"/>
    <property type="project" value="TreeGrafter"/>
</dbReference>
<dbReference type="Pfam" id="PF10415">
    <property type="entry name" value="FumaraseC_C"/>
    <property type="match status" value="1"/>
</dbReference>
<dbReference type="SUPFAM" id="SSF48557">
    <property type="entry name" value="L-aspartase-like"/>
    <property type="match status" value="1"/>
</dbReference>
<name>A0AA35QXC3_GEOBA</name>
<sequence>MIYNLLQSIRLIGDGARSFTDNCVAGIEPNRARIDQLLHESLMLVTALNPYIGYDNAAKVAKKAHAEGTTLKEAALALGVVSDADFERWVDPTKMTGPTP</sequence>
<dbReference type="Gene3D" id="1.10.40.30">
    <property type="entry name" value="Fumarase/aspartase (C-terminal domain)"/>
    <property type="match status" value="1"/>
</dbReference>
<dbReference type="GO" id="GO:0004333">
    <property type="term" value="F:fumarate hydratase activity"/>
    <property type="evidence" value="ECO:0007669"/>
    <property type="project" value="InterPro"/>
</dbReference>
<evidence type="ECO:0000313" key="3">
    <source>
        <dbReference type="Proteomes" id="UP001174909"/>
    </source>
</evidence>
<protein>
    <submittedName>
        <fullName evidence="2">Fumarate hydratase class II</fullName>
    </submittedName>
</protein>
<dbReference type="PANTHER" id="PTHR11444:SF1">
    <property type="entry name" value="FUMARATE HYDRATASE, MITOCHONDRIAL"/>
    <property type="match status" value="1"/>
</dbReference>
<keyword evidence="3" id="KW-1185">Reference proteome</keyword>
<proteinExistence type="predicted"/>